<dbReference type="Gene3D" id="3.30.70.920">
    <property type="match status" value="1"/>
</dbReference>
<sequence>MDELDRSILTFLQEDGRKRYTEIAKALNVTEGTVRNRVAKLQEENVVHIVGLVDPLRIGYDAPALIGISVQSPHLEQAATEIAAFDEVGYLILVSGEHDLIVELFCRDREHLATFLRDKLQNVMGVVRTQTFLILHTYKMSQGARPLLQTAVSAK</sequence>
<dbReference type="PROSITE" id="PS50956">
    <property type="entry name" value="HTH_ASNC_2"/>
    <property type="match status" value="1"/>
</dbReference>
<dbReference type="PANTHER" id="PTHR30154">
    <property type="entry name" value="LEUCINE-RESPONSIVE REGULATORY PROTEIN"/>
    <property type="match status" value="1"/>
</dbReference>
<organism evidence="5">
    <name type="scientific">hydrothermal vent metagenome</name>
    <dbReference type="NCBI Taxonomy" id="652676"/>
    <lineage>
        <taxon>unclassified sequences</taxon>
        <taxon>metagenomes</taxon>
        <taxon>ecological metagenomes</taxon>
    </lineage>
</organism>
<dbReference type="AlphaFoldDB" id="A0A3B0VIF4"/>
<protein>
    <recommendedName>
        <fullName evidence="4">HTH asnC-type domain-containing protein</fullName>
    </recommendedName>
</protein>
<dbReference type="InterPro" id="IPR019888">
    <property type="entry name" value="Tscrpt_reg_AsnC-like"/>
</dbReference>
<reference evidence="5" key="1">
    <citation type="submission" date="2018-06" db="EMBL/GenBank/DDBJ databases">
        <authorList>
            <person name="Zhirakovskaya E."/>
        </authorList>
    </citation>
    <scope>NUCLEOTIDE SEQUENCE</scope>
</reference>
<dbReference type="GO" id="GO:0043565">
    <property type="term" value="F:sequence-specific DNA binding"/>
    <property type="evidence" value="ECO:0007669"/>
    <property type="project" value="InterPro"/>
</dbReference>
<dbReference type="InterPro" id="IPR036390">
    <property type="entry name" value="WH_DNA-bd_sf"/>
</dbReference>
<dbReference type="Gene3D" id="1.10.10.10">
    <property type="entry name" value="Winged helix-like DNA-binding domain superfamily/Winged helix DNA-binding domain"/>
    <property type="match status" value="1"/>
</dbReference>
<proteinExistence type="predicted"/>
<accession>A0A3B0VIF4</accession>
<dbReference type="CDD" id="cd00090">
    <property type="entry name" value="HTH_ARSR"/>
    <property type="match status" value="1"/>
</dbReference>
<dbReference type="SUPFAM" id="SSF46785">
    <property type="entry name" value="Winged helix' DNA-binding domain"/>
    <property type="match status" value="1"/>
</dbReference>
<gene>
    <name evidence="5" type="ORF">MNBD_CHLOROFLEXI01-289</name>
</gene>
<keyword evidence="1" id="KW-0805">Transcription regulation</keyword>
<dbReference type="InterPro" id="IPR011008">
    <property type="entry name" value="Dimeric_a/b-barrel"/>
</dbReference>
<evidence type="ECO:0000256" key="3">
    <source>
        <dbReference type="ARBA" id="ARBA00023163"/>
    </source>
</evidence>
<dbReference type="GO" id="GO:0005829">
    <property type="term" value="C:cytosol"/>
    <property type="evidence" value="ECO:0007669"/>
    <property type="project" value="TreeGrafter"/>
</dbReference>
<dbReference type="PANTHER" id="PTHR30154:SF34">
    <property type="entry name" value="TRANSCRIPTIONAL REGULATOR AZLB"/>
    <property type="match status" value="1"/>
</dbReference>
<evidence type="ECO:0000256" key="1">
    <source>
        <dbReference type="ARBA" id="ARBA00023015"/>
    </source>
</evidence>
<feature type="domain" description="HTH asnC-type" evidence="4">
    <location>
        <begin position="1"/>
        <end position="61"/>
    </location>
</feature>
<dbReference type="Pfam" id="PF13404">
    <property type="entry name" value="HTH_AsnC-type"/>
    <property type="match status" value="1"/>
</dbReference>
<name>A0A3B0VIF4_9ZZZZ</name>
<dbReference type="EMBL" id="UOEU01000941">
    <property type="protein sequence ID" value="VAW42701.1"/>
    <property type="molecule type" value="Genomic_DNA"/>
</dbReference>
<dbReference type="InterPro" id="IPR000485">
    <property type="entry name" value="AsnC-type_HTH_dom"/>
</dbReference>
<dbReference type="InterPro" id="IPR036388">
    <property type="entry name" value="WH-like_DNA-bd_sf"/>
</dbReference>
<dbReference type="InterPro" id="IPR011991">
    <property type="entry name" value="ArsR-like_HTH"/>
</dbReference>
<evidence type="ECO:0000313" key="5">
    <source>
        <dbReference type="EMBL" id="VAW42701.1"/>
    </source>
</evidence>
<dbReference type="SMART" id="SM00344">
    <property type="entry name" value="HTH_ASNC"/>
    <property type="match status" value="1"/>
</dbReference>
<evidence type="ECO:0000259" key="4">
    <source>
        <dbReference type="PROSITE" id="PS50956"/>
    </source>
</evidence>
<dbReference type="InterPro" id="IPR019887">
    <property type="entry name" value="Tscrpt_reg_AsnC/Lrp_C"/>
</dbReference>
<evidence type="ECO:0000256" key="2">
    <source>
        <dbReference type="ARBA" id="ARBA00023125"/>
    </source>
</evidence>
<keyword evidence="3" id="KW-0804">Transcription</keyword>
<dbReference type="Pfam" id="PF01037">
    <property type="entry name" value="AsnC_trans_reg"/>
    <property type="match status" value="1"/>
</dbReference>
<dbReference type="SUPFAM" id="SSF54909">
    <property type="entry name" value="Dimeric alpha+beta barrel"/>
    <property type="match status" value="1"/>
</dbReference>
<keyword evidence="2" id="KW-0238">DNA-binding</keyword>
<dbReference type="GO" id="GO:0043200">
    <property type="term" value="P:response to amino acid"/>
    <property type="evidence" value="ECO:0007669"/>
    <property type="project" value="TreeGrafter"/>
</dbReference>
<dbReference type="PRINTS" id="PR00033">
    <property type="entry name" value="HTHASNC"/>
</dbReference>